<name>A0A6A4VJP7_AMPAM</name>
<evidence type="ECO:0000256" key="4">
    <source>
        <dbReference type="ARBA" id="ARBA00022816"/>
    </source>
</evidence>
<evidence type="ECO:0000256" key="1">
    <source>
        <dbReference type="ARBA" id="ARBA00004567"/>
    </source>
</evidence>
<evidence type="ECO:0000256" key="9">
    <source>
        <dbReference type="RuleBase" id="RU365073"/>
    </source>
</evidence>
<dbReference type="Proteomes" id="UP000440578">
    <property type="component" value="Unassembled WGS sequence"/>
</dbReference>
<evidence type="ECO:0000313" key="10">
    <source>
        <dbReference type="EMBL" id="KAF0290588.1"/>
    </source>
</evidence>
<proteinExistence type="inferred from homology"/>
<dbReference type="EMBL" id="VIIS01001944">
    <property type="protein sequence ID" value="KAF0290588.1"/>
    <property type="molecule type" value="Genomic_DNA"/>
</dbReference>
<sequence length="633" mass="70274">MEDDTTRCDVMVSLPMPTHQRLNINFSHGCQNNVVLHAVDFGAKDTDSGQPGGAPAGGGVREVFWSPSEWPGWWRQLASESAGVFSDLQSCDAGQGEAALRLSLLKLSRRYRSCLRASMETVTASDEEDADTHRQLLNSMEMVWNLSEIVLVDQKRGGVVLGQLLDWVRQHATQFDKSAAAVTEAEIPEKHPDYWNTVYGMVLQGRQAAARKLLRLHSGFGTDPFVSADELLRKVPPLAEGADFELRWRHWQAQCVLRLESGEFGYSPRLQTLVKILCGDAVTFEDLYREMGSWYHLMVSYTLYSRPWVGIFELRHAAEDSIEVFGGPSQLSALDQMLQAALDGDIHKLLKTAQATLPDGWLTAHLADLLCRLPDISGAGRPSFLSELRHHLLVEYGSALCASRSLWQLGAVYLDQCGAQGRARLALLLERLDPRTDRRARKIIQMAESRGLSAVASSVAQVMGRRAMAAGQLGTALAWALRSDCSALASQLADTLVKQYTSSGRFASADFVDNLGSSMLKSDRLMFLGKYREFHRLYEENSLQEAASLLVTLMTSQLAPKYFWRTLLTDALPLLELQPPAFSTAQTYDLMACVEQLRRSGDLDESSEEVRLLRQALADNLWRASIAEDSVAS</sequence>
<protein>
    <recommendedName>
        <fullName evidence="9">Nuclear pore complex protein Nup85</fullName>
    </recommendedName>
</protein>
<dbReference type="GO" id="GO:0017056">
    <property type="term" value="F:structural constituent of nuclear pore"/>
    <property type="evidence" value="ECO:0007669"/>
    <property type="project" value="TreeGrafter"/>
</dbReference>
<dbReference type="Pfam" id="PF07575">
    <property type="entry name" value="Nucleopor_Nup85"/>
    <property type="match status" value="1"/>
</dbReference>
<dbReference type="InterPro" id="IPR011502">
    <property type="entry name" value="Nucleoporin_Nup85"/>
</dbReference>
<keyword evidence="4 9" id="KW-0509">mRNA transport</keyword>
<evidence type="ECO:0000313" key="11">
    <source>
        <dbReference type="Proteomes" id="UP000440578"/>
    </source>
</evidence>
<evidence type="ECO:0000256" key="7">
    <source>
        <dbReference type="ARBA" id="ARBA00023132"/>
    </source>
</evidence>
<comment type="similarity">
    <text evidence="2 9">Belongs to the nucleoporin Nup85 family.</text>
</comment>
<comment type="subcellular location">
    <subcellularLocation>
        <location evidence="1 9">Nucleus</location>
        <location evidence="1 9">Nuclear pore complex</location>
    </subcellularLocation>
</comment>
<dbReference type="GO" id="GO:0031965">
    <property type="term" value="C:nuclear membrane"/>
    <property type="evidence" value="ECO:0007669"/>
    <property type="project" value="UniProtKB-UniRule"/>
</dbReference>
<dbReference type="EMBL" id="VIIS01001944">
    <property type="protein sequence ID" value="KAF0290587.1"/>
    <property type="molecule type" value="Genomic_DNA"/>
</dbReference>
<keyword evidence="8 9" id="KW-0539">Nucleus</keyword>
<dbReference type="PANTHER" id="PTHR13373:SF21">
    <property type="entry name" value="NUCLEAR PORE COMPLEX PROTEIN NUP85"/>
    <property type="match status" value="1"/>
</dbReference>
<comment type="caution">
    <text evidence="10">The sequence shown here is derived from an EMBL/GenBank/DDBJ whole genome shotgun (WGS) entry which is preliminary data.</text>
</comment>
<keyword evidence="11" id="KW-1185">Reference proteome</keyword>
<comment type="subunit">
    <text evidence="9">Component of the nuclear pore complex (NPC).</text>
</comment>
<evidence type="ECO:0000256" key="2">
    <source>
        <dbReference type="ARBA" id="ARBA00005573"/>
    </source>
</evidence>
<keyword evidence="7 9" id="KW-0906">Nuclear pore complex</keyword>
<evidence type="ECO:0000256" key="8">
    <source>
        <dbReference type="ARBA" id="ARBA00023242"/>
    </source>
</evidence>
<organism evidence="10 11">
    <name type="scientific">Amphibalanus amphitrite</name>
    <name type="common">Striped barnacle</name>
    <name type="synonym">Balanus amphitrite</name>
    <dbReference type="NCBI Taxonomy" id="1232801"/>
    <lineage>
        <taxon>Eukaryota</taxon>
        <taxon>Metazoa</taxon>
        <taxon>Ecdysozoa</taxon>
        <taxon>Arthropoda</taxon>
        <taxon>Crustacea</taxon>
        <taxon>Multicrustacea</taxon>
        <taxon>Cirripedia</taxon>
        <taxon>Thoracica</taxon>
        <taxon>Thoracicalcarea</taxon>
        <taxon>Balanomorpha</taxon>
        <taxon>Balanoidea</taxon>
        <taxon>Balanidae</taxon>
        <taxon>Amphibalaninae</taxon>
        <taxon>Amphibalanus</taxon>
    </lineage>
</organism>
<dbReference type="AlphaFoldDB" id="A0A6A4VJP7"/>
<dbReference type="GO" id="GO:0006606">
    <property type="term" value="P:protein import into nucleus"/>
    <property type="evidence" value="ECO:0007669"/>
    <property type="project" value="TreeGrafter"/>
</dbReference>
<gene>
    <name evidence="10" type="primary">Nup85_1</name>
    <name evidence="10" type="ORF">FJT64_011224</name>
</gene>
<comment type="function">
    <text evidence="9">Functions as a component of the nuclear pore complex (NPC).</text>
</comment>
<dbReference type="GO" id="GO:0031080">
    <property type="term" value="C:nuclear pore outer ring"/>
    <property type="evidence" value="ECO:0007669"/>
    <property type="project" value="TreeGrafter"/>
</dbReference>
<evidence type="ECO:0000256" key="3">
    <source>
        <dbReference type="ARBA" id="ARBA00022448"/>
    </source>
</evidence>
<dbReference type="PANTHER" id="PTHR13373">
    <property type="entry name" value="FROUNT PROTEIN-RELATED"/>
    <property type="match status" value="1"/>
</dbReference>
<keyword evidence="9" id="KW-0472">Membrane</keyword>
<keyword evidence="5 9" id="KW-0653">Protein transport</keyword>
<dbReference type="OrthoDB" id="17644at2759"/>
<keyword evidence="6 9" id="KW-0811">Translocation</keyword>
<dbReference type="GO" id="GO:0006406">
    <property type="term" value="P:mRNA export from nucleus"/>
    <property type="evidence" value="ECO:0007669"/>
    <property type="project" value="TreeGrafter"/>
</dbReference>
<reference evidence="10 11" key="1">
    <citation type="submission" date="2019-07" db="EMBL/GenBank/DDBJ databases">
        <title>Draft genome assembly of a fouling barnacle, Amphibalanus amphitrite (Darwin, 1854): The first reference genome for Thecostraca.</title>
        <authorList>
            <person name="Kim W."/>
        </authorList>
    </citation>
    <scope>NUCLEOTIDE SEQUENCE [LARGE SCALE GENOMIC DNA]</scope>
    <source>
        <strain evidence="10">SNU_AA5</strain>
        <tissue evidence="10">Soma without cirri and trophi</tissue>
    </source>
</reference>
<keyword evidence="3 9" id="KW-0813">Transport</keyword>
<evidence type="ECO:0000256" key="5">
    <source>
        <dbReference type="ARBA" id="ARBA00022927"/>
    </source>
</evidence>
<accession>A0A6A4VJP7</accession>
<evidence type="ECO:0000256" key="6">
    <source>
        <dbReference type="ARBA" id="ARBA00023010"/>
    </source>
</evidence>
<dbReference type="GO" id="GO:0045893">
    <property type="term" value="P:positive regulation of DNA-templated transcription"/>
    <property type="evidence" value="ECO:0007669"/>
    <property type="project" value="TreeGrafter"/>
</dbReference>